<reference evidence="3" key="1">
    <citation type="submission" date="2025-08" db="UniProtKB">
        <authorList>
            <consortium name="RefSeq"/>
        </authorList>
    </citation>
    <scope>IDENTIFICATION</scope>
    <source>
        <tissue evidence="3">Thorax and Abdomen</tissue>
    </source>
</reference>
<dbReference type="Pfam" id="PF01066">
    <property type="entry name" value="CDP-OH_P_transf"/>
    <property type="match status" value="1"/>
</dbReference>
<dbReference type="Proteomes" id="UP000829291">
    <property type="component" value="Chromosome 7"/>
</dbReference>
<proteinExistence type="predicted"/>
<dbReference type="InterPro" id="IPR000462">
    <property type="entry name" value="CDP-OH_P_trans"/>
</dbReference>
<dbReference type="InParanoid" id="A0A6J0BT09"/>
<keyword evidence="1" id="KW-1133">Transmembrane helix</keyword>
<dbReference type="InterPro" id="IPR043130">
    <property type="entry name" value="CDP-OH_PTrfase_TM_dom"/>
</dbReference>
<accession>A0A6J0BT09</accession>
<evidence type="ECO:0000313" key="3">
    <source>
        <dbReference type="RefSeq" id="XP_015517941.2"/>
    </source>
</evidence>
<dbReference type="GO" id="GO:0016780">
    <property type="term" value="F:phosphotransferase activity, for other substituted phosphate groups"/>
    <property type="evidence" value="ECO:0007669"/>
    <property type="project" value="InterPro"/>
</dbReference>
<protein>
    <submittedName>
        <fullName evidence="3">Ceramide phosphoethanolamine synthase</fullName>
    </submittedName>
</protein>
<evidence type="ECO:0000256" key="1">
    <source>
        <dbReference type="SAM" id="Phobius"/>
    </source>
</evidence>
<dbReference type="RefSeq" id="XP_015517941.2">
    <property type="nucleotide sequence ID" value="XM_015662455.2"/>
</dbReference>
<keyword evidence="2" id="KW-1185">Reference proteome</keyword>
<feature type="transmembrane region" description="Helical" evidence="1">
    <location>
        <begin position="231"/>
        <end position="250"/>
    </location>
</feature>
<dbReference type="GeneID" id="107222915"/>
<dbReference type="AlphaFoldDB" id="A0A6J0BT09"/>
<dbReference type="GO" id="GO:0016020">
    <property type="term" value="C:membrane"/>
    <property type="evidence" value="ECO:0007669"/>
    <property type="project" value="InterPro"/>
</dbReference>
<organism evidence="3">
    <name type="scientific">Neodiprion lecontei</name>
    <name type="common">Redheaded pine sawfly</name>
    <dbReference type="NCBI Taxonomy" id="441921"/>
    <lineage>
        <taxon>Eukaryota</taxon>
        <taxon>Metazoa</taxon>
        <taxon>Ecdysozoa</taxon>
        <taxon>Arthropoda</taxon>
        <taxon>Hexapoda</taxon>
        <taxon>Insecta</taxon>
        <taxon>Pterygota</taxon>
        <taxon>Neoptera</taxon>
        <taxon>Endopterygota</taxon>
        <taxon>Hymenoptera</taxon>
        <taxon>Tenthredinoidea</taxon>
        <taxon>Diprionidae</taxon>
        <taxon>Diprioninae</taxon>
        <taxon>Neodiprion</taxon>
    </lineage>
</organism>
<sequence>MPKTTMLGPNAACSRLFLALLILTLSYFVYMNYLLFVRVRDFAIHRDLDATPADPSYYNSYISCDVNPICDVTVKSLMLDNPNHYLLSPLAVIVDRVLKISDQSWISPNKISAFHVLVAVAAGKCVSSDSLSQRRFGVVLFMVRSWLDDLDGHVARRRKNIRGEYSEVGSNGYWVDGICDSLGVLSLIIGVYYFIRVNPPRRGYEKLLPVIESKELGSGMLYKKKSPLGRAAPKVLLLFVGQLLLSSAGWNRYIALYQDLLEGQSSQGHQNSVTGSSFLFTQEDIQLTVFRSGPFWAITLSWTLVNVHALTDYLLLAIFTDRLWEYVSSIRYLGYVVLFTVLGLTEYHYRNLYQEFFNSATSAYLKSGQSLTPFENISYRLT</sequence>
<evidence type="ECO:0000313" key="2">
    <source>
        <dbReference type="Proteomes" id="UP000829291"/>
    </source>
</evidence>
<dbReference type="Gene3D" id="1.20.120.1760">
    <property type="match status" value="1"/>
</dbReference>
<dbReference type="OrthoDB" id="10253254at2759"/>
<dbReference type="GO" id="GO:0008654">
    <property type="term" value="P:phospholipid biosynthetic process"/>
    <property type="evidence" value="ECO:0007669"/>
    <property type="project" value="InterPro"/>
</dbReference>
<keyword evidence="1" id="KW-0472">Membrane</keyword>
<dbReference type="FunCoup" id="A0A6J0BT09">
    <property type="interactions" value="228"/>
</dbReference>
<feature type="transmembrane region" description="Helical" evidence="1">
    <location>
        <begin position="295"/>
        <end position="320"/>
    </location>
</feature>
<feature type="transmembrane region" description="Helical" evidence="1">
    <location>
        <begin position="332"/>
        <end position="349"/>
    </location>
</feature>
<gene>
    <name evidence="3" type="primary">LOC107222915</name>
</gene>
<dbReference type="KEGG" id="nlo:107222915"/>
<name>A0A6J0BT09_NEOLC</name>
<keyword evidence="1" id="KW-0812">Transmembrane</keyword>
<feature type="transmembrane region" description="Helical" evidence="1">
    <location>
        <begin position="12"/>
        <end position="30"/>
    </location>
</feature>